<dbReference type="EMBL" id="JAJSOF020000003">
    <property type="protein sequence ID" value="KAJ4449463.1"/>
    <property type="molecule type" value="Genomic_DNA"/>
</dbReference>
<sequence length="99" mass="11311">MHWHDCLAQHLHRFDLLPDPKCTLCDLQEDMNRDHLFRCPTLTKVKECADTGRRDGGAQLLITRLCTNMPGLNPKSLRSAYEQKAYVTLDNDSSVGRGR</sequence>
<organism evidence="1 2">
    <name type="scientific">Periplaneta americana</name>
    <name type="common">American cockroach</name>
    <name type="synonym">Blatta americana</name>
    <dbReference type="NCBI Taxonomy" id="6978"/>
    <lineage>
        <taxon>Eukaryota</taxon>
        <taxon>Metazoa</taxon>
        <taxon>Ecdysozoa</taxon>
        <taxon>Arthropoda</taxon>
        <taxon>Hexapoda</taxon>
        <taxon>Insecta</taxon>
        <taxon>Pterygota</taxon>
        <taxon>Neoptera</taxon>
        <taxon>Polyneoptera</taxon>
        <taxon>Dictyoptera</taxon>
        <taxon>Blattodea</taxon>
        <taxon>Blattoidea</taxon>
        <taxon>Blattidae</taxon>
        <taxon>Blattinae</taxon>
        <taxon>Periplaneta</taxon>
    </lineage>
</organism>
<evidence type="ECO:0000313" key="1">
    <source>
        <dbReference type="EMBL" id="KAJ4449463.1"/>
    </source>
</evidence>
<comment type="caution">
    <text evidence="1">The sequence shown here is derived from an EMBL/GenBank/DDBJ whole genome shotgun (WGS) entry which is preliminary data.</text>
</comment>
<keyword evidence="2" id="KW-1185">Reference proteome</keyword>
<proteinExistence type="predicted"/>
<name>A0ABQ8TUD7_PERAM</name>
<accession>A0ABQ8TUD7</accession>
<dbReference type="Proteomes" id="UP001148838">
    <property type="component" value="Unassembled WGS sequence"/>
</dbReference>
<reference evidence="1 2" key="1">
    <citation type="journal article" date="2022" name="Allergy">
        <title>Genome assembly and annotation of Periplaneta americana reveal a comprehensive cockroach allergen profile.</title>
        <authorList>
            <person name="Wang L."/>
            <person name="Xiong Q."/>
            <person name="Saelim N."/>
            <person name="Wang L."/>
            <person name="Nong W."/>
            <person name="Wan A.T."/>
            <person name="Shi M."/>
            <person name="Liu X."/>
            <person name="Cao Q."/>
            <person name="Hui J.H.L."/>
            <person name="Sookrung N."/>
            <person name="Leung T.F."/>
            <person name="Tungtrongchitr A."/>
            <person name="Tsui S.K.W."/>
        </authorList>
    </citation>
    <scope>NUCLEOTIDE SEQUENCE [LARGE SCALE GENOMIC DNA]</scope>
    <source>
        <strain evidence="1">PWHHKU_190912</strain>
    </source>
</reference>
<evidence type="ECO:0000313" key="2">
    <source>
        <dbReference type="Proteomes" id="UP001148838"/>
    </source>
</evidence>
<gene>
    <name evidence="1" type="ORF">ANN_00862</name>
</gene>
<protein>
    <submittedName>
        <fullName evidence="1">Uncharacterized protein</fullName>
    </submittedName>
</protein>